<dbReference type="Pfam" id="PF00395">
    <property type="entry name" value="SLH"/>
    <property type="match status" value="3"/>
</dbReference>
<feature type="domain" description="SLH" evidence="3">
    <location>
        <begin position="1329"/>
        <end position="1392"/>
    </location>
</feature>
<feature type="domain" description="SLH" evidence="3">
    <location>
        <begin position="1268"/>
        <end position="1328"/>
    </location>
</feature>
<evidence type="ECO:0000259" key="3">
    <source>
        <dbReference type="PROSITE" id="PS51272"/>
    </source>
</evidence>
<dbReference type="InterPro" id="IPR011801">
    <property type="entry name" value="Swm_rep_I_cyn"/>
</dbReference>
<dbReference type="EMBL" id="CP119317">
    <property type="protein sequence ID" value="WEK53915.1"/>
    <property type="molecule type" value="Genomic_DNA"/>
</dbReference>
<dbReference type="PROSITE" id="PS51272">
    <property type="entry name" value="SLH"/>
    <property type="match status" value="3"/>
</dbReference>
<feature type="chain" id="PRO_5041684767" evidence="2">
    <location>
        <begin position="31"/>
        <end position="1455"/>
    </location>
</feature>
<protein>
    <submittedName>
        <fullName evidence="4">Ig-like domain-containing protein</fullName>
    </submittedName>
</protein>
<keyword evidence="5" id="KW-1185">Reference proteome</keyword>
<evidence type="ECO:0000313" key="5">
    <source>
        <dbReference type="Proteomes" id="UP001178662"/>
    </source>
</evidence>
<name>A0AA95F371_9BACL</name>
<sequence>MRQYRTLSFSLIICLLAQLFVAAGAPSAAANGPIIVSSSPADNDVNFPENAKLTLTFDEAIKKGTLGSIAIKKSSTNEAVMSVPITDSRITIGPSNTLVITPASNTLEAGMSYYVEISANAILNNAGVGFAGINNATTWDFSVITADNTAPTAVLTPASGGTMLATDTLQLTFNEKVFAATGNIRIVRTETNDTQVISVLSTAVRGSGEINGANQTVITITPPTRLVSGSTYQIVVESGAFVDVVGNAYVPTAWTITTKDSAILKPVLTPQENSASVPLTTFTAQMNFAVDMVKGTTGLIQLKRMSDNVTVSSLNMTSTSDASRVTITSGKNVSIAFNTTLTANTGYYILIDPGVLKDTSGIVYEGFVDALSWKFTTATTVDSTPPTVTSLSPANGSSITALNGSLVMKFSEPVRPGSGTIVIRYADASRGIFCSIPVTSSSVVGGGTNTLTITPSDAGCGNFVQNKAYAVQIGTEAIIDLAGNRYAGITDSDYTTWRFQISADNIPPELMSTIPASGYTAVKTTDTFTMVFSEDVIVNAGKEAVLEPVNGGTRVTALLKRNSADARKVEFTAVGLTAAKSYVIRIPNDAITDLALNPFPGILNDYRWKIQTVGSDTVAPLLTSASMDGNTIVLMYNEPLDELAVPYPGNYYVTVNDVPRQVNVVQVKDSTVRLTLQSGVAVGQVVKVSYTPDTDTSRQVKDVSGNRAVLLSSKEVTNTSDTTLPRPLSGVFTGSVLTLTFNKQLQTVSNTTLSQFYIKLNGYAYTPSSITISGATVMFTLNSVPTTVDSVSISYSPSTVPLRDLTGNGPVAFTDFYIQNSNDITPPQLASAVVLGTSLKLTFNEGISPTLLPLKSNFSVISGGVAQTINSVTVTNNVVELTLSKSLAGSASVYISYIPGTTAIYDLSGNKALAFNNYQVTVASTATATLLNATASGNQITLTYNGLLNTATIPYTTQYYTKVNNNFVSVIYVSVQGTQVIISLATPVTTGQTVTLSYNATGVALKDALNQQVAAFADRAVTNGSTISGITLPDYLVSDSNGGLKFVTASSATKEYVSSSSGRTVYRYAVDGTKLTSAYETIRTGSTAIKNPILTFDVPSTEALAMVSIPISSLMDASSRVSNASFRVKYGDLEYTIPLTAVNYSKELYLAGGTSTSATVLITIEKTQNASLSSVVNIQSAQFLTTPVDFKVSIVVGTKEKEVTEFDMYVKRTFVLPSFSGKASEVAVVRYDTDSGALSFVPTKIETSNNTATVNFFRKSNSVYAIIRKQTTFTDTTKHWANSSITMLANKFIVSGPTRSTFQPTKNITRAEFAEFIARGLGLNGDKTTAARFLDVGSSHASAAYIGAVSKAGIVEGGTDGNFRPNASITREEMATMFVRAMNYAGVTTSASTSALNVFKDKSKISSWASNGVAISVSAGLIKGTTATTISPKSNATRAEAAVMLERFLKYVNFL</sequence>
<evidence type="ECO:0000256" key="2">
    <source>
        <dbReference type="SAM" id="SignalP"/>
    </source>
</evidence>
<feature type="signal peptide" evidence="2">
    <location>
        <begin position="1"/>
        <end position="30"/>
    </location>
</feature>
<dbReference type="Pfam" id="PF13753">
    <property type="entry name" value="SWM_repeat"/>
    <property type="match status" value="3"/>
</dbReference>
<accession>A0AA95F371</accession>
<organism evidence="4 5">
    <name type="scientific">Candidatus Cohnella colombiensis</name>
    <dbReference type="NCBI Taxonomy" id="3121368"/>
    <lineage>
        <taxon>Bacteria</taxon>
        <taxon>Bacillati</taxon>
        <taxon>Bacillota</taxon>
        <taxon>Bacilli</taxon>
        <taxon>Bacillales</taxon>
        <taxon>Paenibacillaceae</taxon>
        <taxon>Cohnella</taxon>
    </lineage>
</organism>
<evidence type="ECO:0000256" key="1">
    <source>
        <dbReference type="ARBA" id="ARBA00022729"/>
    </source>
</evidence>
<dbReference type="PANTHER" id="PTHR43308">
    <property type="entry name" value="OUTER MEMBRANE PROTEIN ALPHA-RELATED"/>
    <property type="match status" value="1"/>
</dbReference>
<feature type="domain" description="SLH" evidence="3">
    <location>
        <begin position="1396"/>
        <end position="1455"/>
    </location>
</feature>
<evidence type="ECO:0000313" key="4">
    <source>
        <dbReference type="EMBL" id="WEK53915.1"/>
    </source>
</evidence>
<keyword evidence="1 2" id="KW-0732">Signal</keyword>
<dbReference type="InterPro" id="IPR028059">
    <property type="entry name" value="SWM_rpt"/>
</dbReference>
<dbReference type="NCBIfam" id="TIGR02059">
    <property type="entry name" value="swm_rep_I"/>
    <property type="match status" value="4"/>
</dbReference>
<dbReference type="Pfam" id="PF13205">
    <property type="entry name" value="Big_5"/>
    <property type="match status" value="5"/>
</dbReference>
<proteinExistence type="predicted"/>
<dbReference type="PANTHER" id="PTHR43308:SF5">
    <property type="entry name" value="S-LAYER PROTEIN _ PEPTIDOGLYCAN ENDO-BETA-N-ACETYLGLUCOSAMINIDASE"/>
    <property type="match status" value="1"/>
</dbReference>
<dbReference type="InterPro" id="IPR014755">
    <property type="entry name" value="Cu-Rt/internalin_Ig-like"/>
</dbReference>
<dbReference type="Proteomes" id="UP001178662">
    <property type="component" value="Chromosome"/>
</dbReference>
<gene>
    <name evidence="4" type="ORF">P0Y55_15315</name>
</gene>
<dbReference type="InterPro" id="IPR001119">
    <property type="entry name" value="SLH_dom"/>
</dbReference>
<dbReference type="InterPro" id="IPR051465">
    <property type="entry name" value="Cell_Envelope_Struct_Comp"/>
</dbReference>
<dbReference type="Gene3D" id="2.60.40.1220">
    <property type="match status" value="3"/>
</dbReference>
<dbReference type="InterPro" id="IPR032812">
    <property type="entry name" value="SbsA_Ig"/>
</dbReference>
<reference evidence="4" key="1">
    <citation type="submission" date="2023-03" db="EMBL/GenBank/DDBJ databases">
        <title>Andean soil-derived lignocellulolytic bacterial consortium as a source of novel taxa and putative plastic-active enzymes.</title>
        <authorList>
            <person name="Diaz-Garcia L."/>
            <person name="Chuvochina M."/>
            <person name="Feuerriegel G."/>
            <person name="Bunk B."/>
            <person name="Sproer C."/>
            <person name="Streit W.R."/>
            <person name="Rodriguez L.M."/>
            <person name="Overmann J."/>
            <person name="Jimenez D.J."/>
        </authorList>
    </citation>
    <scope>NUCLEOTIDE SEQUENCE</scope>
    <source>
        <strain evidence="4">MAG 2441</strain>
    </source>
</reference>